<evidence type="ECO:0000313" key="3">
    <source>
        <dbReference type="Proteomes" id="UP000824120"/>
    </source>
</evidence>
<dbReference type="AlphaFoldDB" id="A0A9J5YAI3"/>
<comment type="caution">
    <text evidence="2">The sequence shown here is derived from an EMBL/GenBank/DDBJ whole genome shotgun (WGS) entry which is preliminary data.</text>
</comment>
<evidence type="ECO:0000313" key="2">
    <source>
        <dbReference type="EMBL" id="KAG5596316.1"/>
    </source>
</evidence>
<sequence>MLGHIVHMLGHGFCSCCFNTSCIVSLNILIFSIYQQRLCFFDQKLVLQYYESLHKQLQRCAWNRYKLEGDR</sequence>
<name>A0A9J5YAI3_SOLCO</name>
<keyword evidence="1" id="KW-0472">Membrane</keyword>
<keyword evidence="3" id="KW-1185">Reference proteome</keyword>
<dbReference type="Proteomes" id="UP000824120">
    <property type="component" value="Chromosome 7"/>
</dbReference>
<proteinExistence type="predicted"/>
<organism evidence="2 3">
    <name type="scientific">Solanum commersonii</name>
    <name type="common">Commerson's wild potato</name>
    <name type="synonym">Commerson's nightshade</name>
    <dbReference type="NCBI Taxonomy" id="4109"/>
    <lineage>
        <taxon>Eukaryota</taxon>
        <taxon>Viridiplantae</taxon>
        <taxon>Streptophyta</taxon>
        <taxon>Embryophyta</taxon>
        <taxon>Tracheophyta</taxon>
        <taxon>Spermatophyta</taxon>
        <taxon>Magnoliopsida</taxon>
        <taxon>eudicotyledons</taxon>
        <taxon>Gunneridae</taxon>
        <taxon>Pentapetalae</taxon>
        <taxon>asterids</taxon>
        <taxon>lamiids</taxon>
        <taxon>Solanales</taxon>
        <taxon>Solanaceae</taxon>
        <taxon>Solanoideae</taxon>
        <taxon>Solaneae</taxon>
        <taxon>Solanum</taxon>
    </lineage>
</organism>
<feature type="transmembrane region" description="Helical" evidence="1">
    <location>
        <begin position="12"/>
        <end position="34"/>
    </location>
</feature>
<reference evidence="2 3" key="1">
    <citation type="submission" date="2020-09" db="EMBL/GenBank/DDBJ databases">
        <title>De no assembly of potato wild relative species, Solanum commersonii.</title>
        <authorList>
            <person name="Cho K."/>
        </authorList>
    </citation>
    <scope>NUCLEOTIDE SEQUENCE [LARGE SCALE GENOMIC DNA]</scope>
    <source>
        <strain evidence="2">LZ3.2</strain>
        <tissue evidence="2">Leaf</tissue>
    </source>
</reference>
<gene>
    <name evidence="2" type="ORF">H5410_037548</name>
</gene>
<protein>
    <submittedName>
        <fullName evidence="2">Uncharacterized protein</fullName>
    </submittedName>
</protein>
<accession>A0A9J5YAI3</accession>
<evidence type="ECO:0000256" key="1">
    <source>
        <dbReference type="SAM" id="Phobius"/>
    </source>
</evidence>
<keyword evidence="1" id="KW-0812">Transmembrane</keyword>
<keyword evidence="1" id="KW-1133">Transmembrane helix</keyword>
<dbReference type="EMBL" id="JACXVP010000007">
    <property type="protein sequence ID" value="KAG5596316.1"/>
    <property type="molecule type" value="Genomic_DNA"/>
</dbReference>